<gene>
    <name evidence="1" type="ORF">Goari_020721</name>
</gene>
<comment type="caution">
    <text evidence="1">The sequence shown here is derived from an EMBL/GenBank/DDBJ whole genome shotgun (WGS) entry which is preliminary data.</text>
</comment>
<dbReference type="Proteomes" id="UP000593577">
    <property type="component" value="Unassembled WGS sequence"/>
</dbReference>
<dbReference type="EMBL" id="JABFAA010355216">
    <property type="protein sequence ID" value="MBA0703081.1"/>
    <property type="molecule type" value="Genomic_DNA"/>
</dbReference>
<proteinExistence type="predicted"/>
<keyword evidence="2" id="KW-1185">Reference proteome</keyword>
<evidence type="ECO:0000313" key="1">
    <source>
        <dbReference type="EMBL" id="MBA0703081.1"/>
    </source>
</evidence>
<accession>A0A7J8YU32</accession>
<reference evidence="1 2" key="1">
    <citation type="journal article" date="2019" name="Genome Biol. Evol.">
        <title>Insights into the evolution of the New World diploid cottons (Gossypium, subgenus Houzingenia) based on genome sequencing.</title>
        <authorList>
            <person name="Grover C.E."/>
            <person name="Arick M.A. 2nd"/>
            <person name="Thrash A."/>
            <person name="Conover J.L."/>
            <person name="Sanders W.S."/>
            <person name="Peterson D.G."/>
            <person name="Frelichowski J.E."/>
            <person name="Scheffler J.A."/>
            <person name="Scheffler B.E."/>
            <person name="Wendel J.F."/>
        </authorList>
    </citation>
    <scope>NUCLEOTIDE SEQUENCE [LARGE SCALE GENOMIC DNA]</scope>
    <source>
        <strain evidence="1">185</strain>
        <tissue evidence="1">Leaf</tissue>
    </source>
</reference>
<evidence type="ECO:0000313" key="2">
    <source>
        <dbReference type="Proteomes" id="UP000593577"/>
    </source>
</evidence>
<organism evidence="1 2">
    <name type="scientific">Gossypium aridum</name>
    <name type="common">American cotton</name>
    <name type="synonym">Erioxylum aridum</name>
    <dbReference type="NCBI Taxonomy" id="34290"/>
    <lineage>
        <taxon>Eukaryota</taxon>
        <taxon>Viridiplantae</taxon>
        <taxon>Streptophyta</taxon>
        <taxon>Embryophyta</taxon>
        <taxon>Tracheophyta</taxon>
        <taxon>Spermatophyta</taxon>
        <taxon>Magnoliopsida</taxon>
        <taxon>eudicotyledons</taxon>
        <taxon>Gunneridae</taxon>
        <taxon>Pentapetalae</taxon>
        <taxon>rosids</taxon>
        <taxon>malvids</taxon>
        <taxon>Malvales</taxon>
        <taxon>Malvaceae</taxon>
        <taxon>Malvoideae</taxon>
        <taxon>Gossypium</taxon>
    </lineage>
</organism>
<dbReference type="AlphaFoldDB" id="A0A7J8YU32"/>
<sequence>MIFDVAISNNLEERNNYRGCEDNVSLDEMDAIGLELSKSIASEKVLQESAQKSYPALYEVEGLTEDKRYRALRKIPEHQM</sequence>
<protein>
    <submittedName>
        <fullName evidence="1">Uncharacterized protein</fullName>
    </submittedName>
</protein>
<name>A0A7J8YU32_GOSAI</name>